<evidence type="ECO:0000313" key="4">
    <source>
        <dbReference type="Proteomes" id="UP001596091"/>
    </source>
</evidence>
<evidence type="ECO:0000256" key="2">
    <source>
        <dbReference type="SAM" id="SignalP"/>
    </source>
</evidence>
<organism evidence="3 4">
    <name type="scientific">Acidicapsa dinghuensis</name>
    <dbReference type="NCBI Taxonomy" id="2218256"/>
    <lineage>
        <taxon>Bacteria</taxon>
        <taxon>Pseudomonadati</taxon>
        <taxon>Acidobacteriota</taxon>
        <taxon>Terriglobia</taxon>
        <taxon>Terriglobales</taxon>
        <taxon>Acidobacteriaceae</taxon>
        <taxon>Acidicapsa</taxon>
    </lineage>
</organism>
<reference evidence="4" key="1">
    <citation type="journal article" date="2019" name="Int. J. Syst. Evol. Microbiol.">
        <title>The Global Catalogue of Microorganisms (GCM) 10K type strain sequencing project: providing services to taxonomists for standard genome sequencing and annotation.</title>
        <authorList>
            <consortium name="The Broad Institute Genomics Platform"/>
            <consortium name="The Broad Institute Genome Sequencing Center for Infectious Disease"/>
            <person name="Wu L."/>
            <person name="Ma J."/>
        </authorList>
    </citation>
    <scope>NUCLEOTIDE SEQUENCE [LARGE SCALE GENOMIC DNA]</scope>
    <source>
        <strain evidence="4">JCM 4087</strain>
    </source>
</reference>
<evidence type="ECO:0000313" key="3">
    <source>
        <dbReference type="EMBL" id="MFC5862695.1"/>
    </source>
</evidence>
<evidence type="ECO:0008006" key="5">
    <source>
        <dbReference type="Google" id="ProtNLM"/>
    </source>
</evidence>
<evidence type="ECO:0000256" key="1">
    <source>
        <dbReference type="SAM" id="MobiDB-lite"/>
    </source>
</evidence>
<sequence length="378" mass="41673">MKLQHLLLFVCLAANCSSLCVAQETTNQPQPEDATTAMLNAFKTHLIVMFGETHGNKQEYDWLCKLAATPAFADRVDDIVVEFGNSLYQKSVDRYISGEDVPIEQVQKAWRNMIGAVGPVSPVYPQFYAAIRNANLKRGDKHKMRIVLGDPYGDWDKIHNVEDLGPYVTNREQWYAQVVKDEVIAKEHHALLIMGAGHFRRQPQPSSGRGQAGSNYVERELRAAGADPYVVLFGTNAIGGYDNLDRRFDAWPTPAIIALRGNWVGDLPALPVLTGGEVPATQLKLADAADALFYAGPRDSLTQLVMPRSELDNTAYGKEVARRFVIQTGHEGNVLSNKSEVPQYPRPVPNVGNSTAQSAPPPLRGNINLTLPPRPPPQ</sequence>
<dbReference type="EMBL" id="JBHSPH010000002">
    <property type="protein sequence ID" value="MFC5862695.1"/>
    <property type="molecule type" value="Genomic_DNA"/>
</dbReference>
<feature type="chain" id="PRO_5047501036" description="Haem-binding uptake Tiki superfamily ChaN domain-containing protein" evidence="2">
    <location>
        <begin position="23"/>
        <end position="378"/>
    </location>
</feature>
<gene>
    <name evidence="3" type="ORF">ACFPT7_10375</name>
</gene>
<protein>
    <recommendedName>
        <fullName evidence="5">Haem-binding uptake Tiki superfamily ChaN domain-containing protein</fullName>
    </recommendedName>
</protein>
<proteinExistence type="predicted"/>
<dbReference type="RefSeq" id="WP_263336439.1">
    <property type="nucleotide sequence ID" value="NZ_JAGSYH010000003.1"/>
</dbReference>
<keyword evidence="4" id="KW-1185">Reference proteome</keyword>
<accession>A0ABW1EFB4</accession>
<feature type="region of interest" description="Disordered" evidence="1">
    <location>
        <begin position="335"/>
        <end position="378"/>
    </location>
</feature>
<name>A0ABW1EFB4_9BACT</name>
<dbReference type="Proteomes" id="UP001596091">
    <property type="component" value="Unassembled WGS sequence"/>
</dbReference>
<comment type="caution">
    <text evidence="3">The sequence shown here is derived from an EMBL/GenBank/DDBJ whole genome shotgun (WGS) entry which is preliminary data.</text>
</comment>
<keyword evidence="2" id="KW-0732">Signal</keyword>
<feature type="signal peptide" evidence="2">
    <location>
        <begin position="1"/>
        <end position="22"/>
    </location>
</feature>